<dbReference type="Proteomes" id="UP000186817">
    <property type="component" value="Unassembled WGS sequence"/>
</dbReference>
<sequence length="660" mass="74523">MSASQPSKKLKGLNDLRRQCPFVTKQALSEILQYVEDHGVPDAKSAKSMRRSAVADLQQYDECAHGPMFITEPMLCQDGSHMPVCMVNLLTFLYAAVKVGGHFYECMQSAFDVLGPSSLEAPWRLIMYSDECLPANPLAAHARKKVWCTYVSFKEFGQQLLSKEDSWLPIFVQRSSTVAEIEGHMSQVIKHLLCTIFHGKMASPQHLGIMLDKPDGSKWRLYFTLGYFIQDGASQRECFTIKGDSGSKFCLKCSNQVAILLEGETDEEKAVCKATKKSDLVLTSNEECLQSWDRLHSRKATCTAKDFKLWEQASGWTYTPHGLMGCALLRDYFQPCTMFVHDWMHATCSSGVMNIGLCSILEAFQTEGLQLWKAMQGYMADWTLPRAFESCKMADIFSAARVAAHRQAAKMKCQASDILCIYTICRYYVQLFASRVPQLQKQVLAFLAICTVLDTLCSIGKIQVLGRDLDQKVEVALNAFIEANWGHLMTKKFHWLLHMGDSLQELQQLLPCWCMERKHKQVTAVATKITNLKYFEQSVYTELLGEQLHRMGRGTVCTSNFVILQGGARAYRNDVVLFKAEETSSAKWDCGHLQAPFKIDGKAFCLIQVYSFGTYKPEKFFATWTNQDRRVVVPVAEILSAVTYTCLKDGILTLIPSHLK</sequence>
<proteinExistence type="predicted"/>
<protein>
    <submittedName>
        <fullName evidence="1">Uncharacterized protein</fullName>
    </submittedName>
</protein>
<accession>A0A1Q9C4Q5</accession>
<evidence type="ECO:0000313" key="1">
    <source>
        <dbReference type="EMBL" id="OLP77900.1"/>
    </source>
</evidence>
<dbReference type="EMBL" id="LSRX01001694">
    <property type="protein sequence ID" value="OLP77900.1"/>
    <property type="molecule type" value="Genomic_DNA"/>
</dbReference>
<evidence type="ECO:0000313" key="2">
    <source>
        <dbReference type="Proteomes" id="UP000186817"/>
    </source>
</evidence>
<name>A0A1Q9C4Q5_SYMMI</name>
<dbReference type="AlphaFoldDB" id="A0A1Q9C4Q5"/>
<gene>
    <name evidence="1" type="ORF">AK812_SmicGene41993</name>
</gene>
<dbReference type="OrthoDB" id="427525at2759"/>
<comment type="caution">
    <text evidence="1">The sequence shown here is derived from an EMBL/GenBank/DDBJ whole genome shotgun (WGS) entry which is preliminary data.</text>
</comment>
<organism evidence="1 2">
    <name type="scientific">Symbiodinium microadriaticum</name>
    <name type="common">Dinoflagellate</name>
    <name type="synonym">Zooxanthella microadriatica</name>
    <dbReference type="NCBI Taxonomy" id="2951"/>
    <lineage>
        <taxon>Eukaryota</taxon>
        <taxon>Sar</taxon>
        <taxon>Alveolata</taxon>
        <taxon>Dinophyceae</taxon>
        <taxon>Suessiales</taxon>
        <taxon>Symbiodiniaceae</taxon>
        <taxon>Symbiodinium</taxon>
    </lineage>
</organism>
<reference evidence="1 2" key="1">
    <citation type="submission" date="2016-02" db="EMBL/GenBank/DDBJ databases">
        <title>Genome analysis of coral dinoflagellate symbionts highlights evolutionary adaptations to a symbiotic lifestyle.</title>
        <authorList>
            <person name="Aranda M."/>
            <person name="Li Y."/>
            <person name="Liew Y.J."/>
            <person name="Baumgarten S."/>
            <person name="Simakov O."/>
            <person name="Wilson M."/>
            <person name="Piel J."/>
            <person name="Ashoor H."/>
            <person name="Bougouffa S."/>
            <person name="Bajic V.B."/>
            <person name="Ryu T."/>
            <person name="Ravasi T."/>
            <person name="Bayer T."/>
            <person name="Micklem G."/>
            <person name="Kim H."/>
            <person name="Bhak J."/>
            <person name="Lajeunesse T.C."/>
            <person name="Voolstra C.R."/>
        </authorList>
    </citation>
    <scope>NUCLEOTIDE SEQUENCE [LARGE SCALE GENOMIC DNA]</scope>
    <source>
        <strain evidence="1 2">CCMP2467</strain>
    </source>
</reference>
<keyword evidence="2" id="KW-1185">Reference proteome</keyword>